<name>A0A6J5R3Y4_9CAUD</name>
<sequence length="62" mass="6991">MIELRDFENGLCPGVHDKSYQRNKLAVGRVQQWIDDGLLFEPGADKPSALLGWLHLTAGREK</sequence>
<reference evidence="1" key="1">
    <citation type="submission" date="2020-05" db="EMBL/GenBank/DDBJ databases">
        <authorList>
            <person name="Chiriac C."/>
            <person name="Salcher M."/>
            <person name="Ghai R."/>
            <person name="Kavagutti S V."/>
        </authorList>
    </citation>
    <scope>NUCLEOTIDE SEQUENCE</scope>
</reference>
<proteinExistence type="predicted"/>
<accession>A0A6J5R3Y4</accession>
<protein>
    <submittedName>
        <fullName evidence="1">Uncharacterized protein</fullName>
    </submittedName>
</protein>
<organism evidence="1">
    <name type="scientific">uncultured Caudovirales phage</name>
    <dbReference type="NCBI Taxonomy" id="2100421"/>
    <lineage>
        <taxon>Viruses</taxon>
        <taxon>Duplodnaviria</taxon>
        <taxon>Heunggongvirae</taxon>
        <taxon>Uroviricota</taxon>
        <taxon>Caudoviricetes</taxon>
        <taxon>Peduoviridae</taxon>
        <taxon>Maltschvirus</taxon>
        <taxon>Maltschvirus maltsch</taxon>
    </lineage>
</organism>
<evidence type="ECO:0000313" key="1">
    <source>
        <dbReference type="EMBL" id="CAB4191443.1"/>
    </source>
</evidence>
<gene>
    <name evidence="1" type="ORF">UFOVP1229_31</name>
</gene>
<dbReference type="EMBL" id="LR797178">
    <property type="protein sequence ID" value="CAB4191443.1"/>
    <property type="molecule type" value="Genomic_DNA"/>
</dbReference>